<evidence type="ECO:0000256" key="4">
    <source>
        <dbReference type="ARBA" id="ARBA00022722"/>
    </source>
</evidence>
<name>A0ABP8V433_9GAMM</name>
<dbReference type="Pfam" id="PF00575">
    <property type="entry name" value="S1"/>
    <property type="match status" value="1"/>
</dbReference>
<dbReference type="HAMAP" id="MF_01895">
    <property type="entry name" value="RNase_R"/>
    <property type="match status" value="1"/>
</dbReference>
<dbReference type="SUPFAM" id="SSF50249">
    <property type="entry name" value="Nucleic acid-binding proteins"/>
    <property type="match status" value="4"/>
</dbReference>
<evidence type="ECO:0000259" key="10">
    <source>
        <dbReference type="PROSITE" id="PS50126"/>
    </source>
</evidence>
<evidence type="ECO:0000256" key="9">
    <source>
        <dbReference type="SAM" id="MobiDB-lite"/>
    </source>
</evidence>
<dbReference type="NCBIfam" id="NF008648">
    <property type="entry name" value="PRK11642.1"/>
    <property type="match status" value="1"/>
</dbReference>
<keyword evidence="12" id="KW-1185">Reference proteome</keyword>
<dbReference type="Pfam" id="PF08206">
    <property type="entry name" value="OB_RNB"/>
    <property type="match status" value="1"/>
</dbReference>
<comment type="catalytic activity">
    <reaction evidence="1 8">
        <text>Exonucleolytic cleavage in the 3'- to 5'-direction to yield nucleoside 5'-phosphates.</text>
        <dbReference type="EC" id="3.1.13.1"/>
    </reaction>
</comment>
<evidence type="ECO:0000313" key="12">
    <source>
        <dbReference type="Proteomes" id="UP001500604"/>
    </source>
</evidence>
<dbReference type="PANTHER" id="PTHR23355">
    <property type="entry name" value="RIBONUCLEASE"/>
    <property type="match status" value="1"/>
</dbReference>
<reference evidence="12" key="1">
    <citation type="journal article" date="2019" name="Int. J. Syst. Evol. Microbiol.">
        <title>The Global Catalogue of Microorganisms (GCM) 10K type strain sequencing project: providing services to taxonomists for standard genome sequencing and annotation.</title>
        <authorList>
            <consortium name="The Broad Institute Genomics Platform"/>
            <consortium name="The Broad Institute Genome Sequencing Center for Infectious Disease"/>
            <person name="Wu L."/>
            <person name="Ma J."/>
        </authorList>
    </citation>
    <scope>NUCLEOTIDE SEQUENCE [LARGE SCALE GENOMIC DNA]</scope>
    <source>
        <strain evidence="12">JCM 17805</strain>
    </source>
</reference>
<evidence type="ECO:0000256" key="7">
    <source>
        <dbReference type="ARBA" id="ARBA00022884"/>
    </source>
</evidence>
<dbReference type="InterPro" id="IPR013223">
    <property type="entry name" value="RNase_B_OB_dom"/>
</dbReference>
<evidence type="ECO:0000313" key="11">
    <source>
        <dbReference type="EMBL" id="GAA4650566.1"/>
    </source>
</evidence>
<dbReference type="InterPro" id="IPR004476">
    <property type="entry name" value="RNase_II/RNase_R"/>
</dbReference>
<evidence type="ECO:0000256" key="1">
    <source>
        <dbReference type="ARBA" id="ARBA00001849"/>
    </source>
</evidence>
<dbReference type="Pfam" id="PF00773">
    <property type="entry name" value="RNB"/>
    <property type="match status" value="1"/>
</dbReference>
<keyword evidence="6 8" id="KW-0269">Exonuclease</keyword>
<comment type="caution">
    <text evidence="11">The sequence shown here is derived from an EMBL/GenBank/DDBJ whole genome shotgun (WGS) entry which is preliminary data.</text>
</comment>
<feature type="compositionally biased region" description="Basic and acidic residues" evidence="9">
    <location>
        <begin position="1"/>
        <end position="18"/>
    </location>
</feature>
<comment type="similarity">
    <text evidence="8">Belongs to the RNR ribonuclease family. RNase R subfamily.</text>
</comment>
<dbReference type="PROSITE" id="PS50126">
    <property type="entry name" value="S1"/>
    <property type="match status" value="1"/>
</dbReference>
<dbReference type="SMART" id="SM00955">
    <property type="entry name" value="RNB"/>
    <property type="match status" value="1"/>
</dbReference>
<protein>
    <recommendedName>
        <fullName evidence="8">Ribonuclease R</fullName>
        <shortName evidence="8">RNase R</shortName>
        <ecNumber evidence="8">3.1.13.1</ecNumber>
    </recommendedName>
</protein>
<dbReference type="InterPro" id="IPR022966">
    <property type="entry name" value="RNase_II/R_CS"/>
</dbReference>
<evidence type="ECO:0000256" key="3">
    <source>
        <dbReference type="ARBA" id="ARBA00022490"/>
    </source>
</evidence>
<dbReference type="PROSITE" id="PS50896">
    <property type="entry name" value="LISH"/>
    <property type="match status" value="1"/>
</dbReference>
<dbReference type="SMART" id="SM00357">
    <property type="entry name" value="CSP"/>
    <property type="match status" value="1"/>
</dbReference>
<keyword evidence="5 8" id="KW-0378">Hydrolase</keyword>
<dbReference type="Proteomes" id="UP001500604">
    <property type="component" value="Unassembled WGS sequence"/>
</dbReference>
<sequence length="839" mass="94645">MPEWWRDADPNAKQEKQSYDNPVPSRALIMNYLDERGAPATHEVLCREFELDDDDQVEALRRRLIAMARDGQLIQTRKGAFGLLNKMDLITGKVQGHRDGFGFVLPDGEGDDLFLTSRQMSELYDGDRVVVRQTDVDNRGRRYCAVVEILERSVTQVVGKYFERDGTGFVEPDHRRMTSEIMIKPGPLLPLRGQYVVVEIIEYPTRRALATGIVKEILGDKMAPGMEVEIAVRSHNIPHTWPEAVEEQVSTFSPNVPSRDKKNRVDLRQMPFVTIDGEDARDFDDAVYCEQKRSGGWRLFVAIADVSHYVKPKTALDNEAQNRGTSVYFPGHVIPMLPEVLSNGLCSLNPKVDRLAMVCEMTISAHGKLSGYQFYEGLIQSHARLTYTEVGALLEHPDTPEGEKVARTYAKLVPHLNTLYTLYKVLHAGRVERGAIDFDTVETKIVFSDERKIEKIVPTERNDAHRLIEECMLCANVATAKFLEKHALPALYRIHEGPSSEKLENLYSFLGELGLFLPGRSQPEPSDYQQLLERIKDRPDFLIIQTMLLRSLSQAVYSPDNIGHFGLAYPAYAHFTSPIRRYPDLLVHRAIRYVIRSEMPSRHVKRVEGASVLKKKAIFPYETADMLALGEHCSMTERRADDATRDAMDSLKCQYMQGHIGEVYDGLVATVTGFGLFVELNDIYVTGLVHISNLPGDYYHFESSQQRLVGERTAMMFRLGDELRVRVVRVDLDEKTIDFELADAPKSRRKGRAPVRKQETAKDRRRGARAEDERPGKKPSRKKKVKSSKAGGGKKAKGRSKAAKKTTGSSAPKAVKKPAAKKGGGKAPSRTPRKRPVTR</sequence>
<dbReference type="EMBL" id="BAABFL010000406">
    <property type="protein sequence ID" value="GAA4650566.1"/>
    <property type="molecule type" value="Genomic_DNA"/>
</dbReference>
<dbReference type="InterPro" id="IPR050180">
    <property type="entry name" value="RNR_Ribonuclease"/>
</dbReference>
<keyword evidence="7 8" id="KW-0694">RNA-binding</keyword>
<accession>A0ABP8V433</accession>
<dbReference type="InterPro" id="IPR011129">
    <property type="entry name" value="CSD"/>
</dbReference>
<evidence type="ECO:0000256" key="8">
    <source>
        <dbReference type="HAMAP-Rule" id="MF_01895"/>
    </source>
</evidence>
<feature type="region of interest" description="Disordered" evidence="9">
    <location>
        <begin position="1"/>
        <end position="20"/>
    </location>
</feature>
<evidence type="ECO:0000256" key="2">
    <source>
        <dbReference type="ARBA" id="ARBA00004496"/>
    </source>
</evidence>
<dbReference type="SMART" id="SM00316">
    <property type="entry name" value="S1"/>
    <property type="match status" value="1"/>
</dbReference>
<dbReference type="PANTHER" id="PTHR23355:SF9">
    <property type="entry name" value="DIS3-LIKE EXONUCLEASE 2"/>
    <property type="match status" value="1"/>
</dbReference>
<feature type="compositionally biased region" description="Basic and acidic residues" evidence="9">
    <location>
        <begin position="756"/>
        <end position="776"/>
    </location>
</feature>
<dbReference type="NCBIfam" id="TIGR02063">
    <property type="entry name" value="RNase_R"/>
    <property type="match status" value="1"/>
</dbReference>
<dbReference type="InterPro" id="IPR040476">
    <property type="entry name" value="CSD2"/>
</dbReference>
<gene>
    <name evidence="8 11" type="primary">rnr</name>
    <name evidence="11" type="ORF">GCM10023116_28490</name>
</gene>
<dbReference type="InterPro" id="IPR011805">
    <property type="entry name" value="RNase_R"/>
</dbReference>
<dbReference type="Gene3D" id="2.40.50.140">
    <property type="entry name" value="Nucleic acid-binding proteins"/>
    <property type="match status" value="2"/>
</dbReference>
<dbReference type="InterPro" id="IPR006594">
    <property type="entry name" value="LisH"/>
</dbReference>
<proteinExistence type="inferred from homology"/>
<dbReference type="NCBIfam" id="TIGR00358">
    <property type="entry name" value="3_prime_RNase"/>
    <property type="match status" value="1"/>
</dbReference>
<comment type="subcellular location">
    <subcellularLocation>
        <location evidence="2 8">Cytoplasm</location>
    </subcellularLocation>
</comment>
<feature type="compositionally biased region" description="Basic residues" evidence="9">
    <location>
        <begin position="814"/>
        <end position="824"/>
    </location>
</feature>
<dbReference type="InterPro" id="IPR012340">
    <property type="entry name" value="NA-bd_OB-fold"/>
</dbReference>
<feature type="region of interest" description="Disordered" evidence="9">
    <location>
        <begin position="745"/>
        <end position="839"/>
    </location>
</feature>
<keyword evidence="4 8" id="KW-0540">Nuclease</keyword>
<dbReference type="CDD" id="cd04471">
    <property type="entry name" value="S1_RNase_R"/>
    <property type="match status" value="1"/>
</dbReference>
<feature type="domain" description="S1 motif" evidence="10">
    <location>
        <begin position="661"/>
        <end position="742"/>
    </location>
</feature>
<dbReference type="InterPro" id="IPR003029">
    <property type="entry name" value="S1_domain"/>
</dbReference>
<dbReference type="EC" id="3.1.13.1" evidence="8"/>
<keyword evidence="3 8" id="KW-0963">Cytoplasm</keyword>
<comment type="function">
    <text evidence="8">3'-5' exoribonuclease that releases 5'-nucleoside monophosphates and is involved in maturation of structured RNAs.</text>
</comment>
<dbReference type="RefSeq" id="WP_345196764.1">
    <property type="nucleotide sequence ID" value="NZ_BAABFL010000406.1"/>
</dbReference>
<dbReference type="InterPro" id="IPR001900">
    <property type="entry name" value="RNase_II/R"/>
</dbReference>
<dbReference type="Pfam" id="PF17876">
    <property type="entry name" value="CSD2"/>
    <property type="match status" value="1"/>
</dbReference>
<organism evidence="11 12">
    <name type="scientific">Kistimonas scapharcae</name>
    <dbReference type="NCBI Taxonomy" id="1036133"/>
    <lineage>
        <taxon>Bacteria</taxon>
        <taxon>Pseudomonadati</taxon>
        <taxon>Pseudomonadota</taxon>
        <taxon>Gammaproteobacteria</taxon>
        <taxon>Oceanospirillales</taxon>
        <taxon>Endozoicomonadaceae</taxon>
        <taxon>Kistimonas</taxon>
    </lineage>
</organism>
<evidence type="ECO:0000256" key="6">
    <source>
        <dbReference type="ARBA" id="ARBA00022839"/>
    </source>
</evidence>
<dbReference type="PROSITE" id="PS01175">
    <property type="entry name" value="RIBONUCLEASE_II"/>
    <property type="match status" value="1"/>
</dbReference>
<evidence type="ECO:0000256" key="5">
    <source>
        <dbReference type="ARBA" id="ARBA00022801"/>
    </source>
</evidence>
<feature type="compositionally biased region" description="Basic residues" evidence="9">
    <location>
        <begin position="777"/>
        <end position="804"/>
    </location>
</feature>